<dbReference type="AlphaFoldDB" id="A0A803MCC6"/>
<reference evidence="2" key="2">
    <citation type="submission" date="2021-03" db="UniProtKB">
        <authorList>
            <consortium name="EnsemblPlants"/>
        </authorList>
    </citation>
    <scope>IDENTIFICATION</scope>
</reference>
<keyword evidence="1" id="KW-0732">Signal</keyword>
<protein>
    <submittedName>
        <fullName evidence="2">Uncharacterized protein</fullName>
    </submittedName>
</protein>
<accession>A0A803MCC6</accession>
<keyword evidence="3" id="KW-1185">Reference proteome</keyword>
<sequence>MASKFILVAIFIAALSMTSIEGGRHLLQTTTAPQTGLPTIPNMPSIPNFPMAFPPIPNMPTTIASIPRLAFPPIPNMPSIPFPTSIPSLTPPPSN</sequence>
<feature type="signal peptide" evidence="1">
    <location>
        <begin position="1"/>
        <end position="22"/>
    </location>
</feature>
<dbReference type="EnsemblPlants" id="AUR62027119-RA">
    <property type="protein sequence ID" value="AUR62027119-RA:cds"/>
    <property type="gene ID" value="AUR62027119"/>
</dbReference>
<dbReference type="OMA" id="FMSIDNG"/>
<evidence type="ECO:0000313" key="2">
    <source>
        <dbReference type="EnsemblPlants" id="AUR62027119-RA:cds"/>
    </source>
</evidence>
<name>A0A803MCC6_CHEQI</name>
<feature type="chain" id="PRO_5031509566" evidence="1">
    <location>
        <begin position="23"/>
        <end position="95"/>
    </location>
</feature>
<dbReference type="Proteomes" id="UP000596660">
    <property type="component" value="Unplaced"/>
</dbReference>
<evidence type="ECO:0000256" key="1">
    <source>
        <dbReference type="SAM" id="SignalP"/>
    </source>
</evidence>
<dbReference type="SMR" id="A0A803MCC6"/>
<evidence type="ECO:0000313" key="3">
    <source>
        <dbReference type="Proteomes" id="UP000596660"/>
    </source>
</evidence>
<reference evidence="2" key="1">
    <citation type="journal article" date="2017" name="Nature">
        <title>The genome of Chenopodium quinoa.</title>
        <authorList>
            <person name="Jarvis D.E."/>
            <person name="Ho Y.S."/>
            <person name="Lightfoot D.J."/>
            <person name="Schmoeckel S.M."/>
            <person name="Li B."/>
            <person name="Borm T.J.A."/>
            <person name="Ohyanagi H."/>
            <person name="Mineta K."/>
            <person name="Michell C.T."/>
            <person name="Saber N."/>
            <person name="Kharbatia N.M."/>
            <person name="Rupper R.R."/>
            <person name="Sharp A.R."/>
            <person name="Dally N."/>
            <person name="Boughton B.A."/>
            <person name="Woo Y.H."/>
            <person name="Gao G."/>
            <person name="Schijlen E.G.W.M."/>
            <person name="Guo X."/>
            <person name="Momin A.A."/>
            <person name="Negrao S."/>
            <person name="Al-Babili S."/>
            <person name="Gehring C."/>
            <person name="Roessner U."/>
            <person name="Jung C."/>
            <person name="Murphy K."/>
            <person name="Arold S.T."/>
            <person name="Gojobori T."/>
            <person name="van der Linden C.G."/>
            <person name="van Loo E.N."/>
            <person name="Jellen E.N."/>
            <person name="Maughan P.J."/>
            <person name="Tester M."/>
        </authorList>
    </citation>
    <scope>NUCLEOTIDE SEQUENCE [LARGE SCALE GENOMIC DNA]</scope>
    <source>
        <strain evidence="2">cv. PI 614886</strain>
    </source>
</reference>
<dbReference type="Gramene" id="AUR62027119-RA">
    <property type="protein sequence ID" value="AUR62027119-RA:cds"/>
    <property type="gene ID" value="AUR62027119"/>
</dbReference>
<proteinExistence type="predicted"/>
<organism evidence="2 3">
    <name type="scientific">Chenopodium quinoa</name>
    <name type="common">Quinoa</name>
    <dbReference type="NCBI Taxonomy" id="63459"/>
    <lineage>
        <taxon>Eukaryota</taxon>
        <taxon>Viridiplantae</taxon>
        <taxon>Streptophyta</taxon>
        <taxon>Embryophyta</taxon>
        <taxon>Tracheophyta</taxon>
        <taxon>Spermatophyta</taxon>
        <taxon>Magnoliopsida</taxon>
        <taxon>eudicotyledons</taxon>
        <taxon>Gunneridae</taxon>
        <taxon>Pentapetalae</taxon>
        <taxon>Caryophyllales</taxon>
        <taxon>Chenopodiaceae</taxon>
        <taxon>Chenopodioideae</taxon>
        <taxon>Atripliceae</taxon>
        <taxon>Chenopodium</taxon>
    </lineage>
</organism>